<gene>
    <name evidence="2" type="ORF">PRLR5076_12620</name>
</gene>
<evidence type="ECO:0000313" key="2">
    <source>
        <dbReference type="EMBL" id="GJG58411.1"/>
    </source>
</evidence>
<dbReference type="InterPro" id="IPR026898">
    <property type="entry name" value="PrsW"/>
</dbReference>
<accession>A0A9R1C9B8</accession>
<name>A0A9R1C9B8_9BACT</name>
<comment type="caution">
    <text evidence="2">The sequence shown here is derived from an EMBL/GenBank/DDBJ whole genome shotgun (WGS) entry which is preliminary data.</text>
</comment>
<reference evidence="2" key="1">
    <citation type="journal article" date="2022" name="Int. J. Syst. Evol. Microbiol.">
        <title>Prevotella lacticifex sp. nov., isolated from the rumen of cows.</title>
        <authorList>
            <person name="Shinkai T."/>
            <person name="Ikeyama N."/>
            <person name="Kumagai M."/>
            <person name="Ohmori H."/>
            <person name="Sakamoto M."/>
            <person name="Ohkuma M."/>
            <person name="Mitsumori M."/>
        </authorList>
    </citation>
    <scope>NUCLEOTIDE SEQUENCE</scope>
    <source>
        <strain evidence="2">R5076</strain>
    </source>
</reference>
<organism evidence="2 3">
    <name type="scientific">Prevotella lacticifex</name>
    <dbReference type="NCBI Taxonomy" id="2854755"/>
    <lineage>
        <taxon>Bacteria</taxon>
        <taxon>Pseudomonadati</taxon>
        <taxon>Bacteroidota</taxon>
        <taxon>Bacteroidia</taxon>
        <taxon>Bacteroidales</taxon>
        <taxon>Prevotellaceae</taxon>
        <taxon>Prevotella</taxon>
    </lineage>
</organism>
<dbReference type="Pfam" id="PF13367">
    <property type="entry name" value="PrsW-protease"/>
    <property type="match status" value="1"/>
</dbReference>
<dbReference type="AlphaFoldDB" id="A0A9R1C9B8"/>
<dbReference type="PANTHER" id="PTHR36844:SF1">
    <property type="entry name" value="PROTEASE PRSW"/>
    <property type="match status" value="1"/>
</dbReference>
<feature type="transmembrane region" description="Helical" evidence="1">
    <location>
        <begin position="70"/>
        <end position="91"/>
    </location>
</feature>
<evidence type="ECO:0000256" key="1">
    <source>
        <dbReference type="SAM" id="Phobius"/>
    </source>
</evidence>
<feature type="transmembrane region" description="Helical" evidence="1">
    <location>
        <begin position="157"/>
        <end position="181"/>
    </location>
</feature>
<protein>
    <recommendedName>
        <fullName evidence="4">PrsW family intramembrane metalloprotease</fullName>
    </recommendedName>
</protein>
<dbReference type="GO" id="GO:0008233">
    <property type="term" value="F:peptidase activity"/>
    <property type="evidence" value="ECO:0007669"/>
    <property type="project" value="InterPro"/>
</dbReference>
<keyword evidence="1" id="KW-0472">Membrane</keyword>
<feature type="transmembrane region" description="Helical" evidence="1">
    <location>
        <begin position="12"/>
        <end position="33"/>
    </location>
</feature>
<evidence type="ECO:0000313" key="3">
    <source>
        <dbReference type="Proteomes" id="UP000825483"/>
    </source>
</evidence>
<keyword evidence="1" id="KW-1133">Transmembrane helix</keyword>
<feature type="transmembrane region" description="Helical" evidence="1">
    <location>
        <begin position="225"/>
        <end position="247"/>
    </location>
</feature>
<sequence length="256" mass="27480">MFGNPNALPGMIVVGAFTVPLSTMILFLEVNAWKNVSLYKVIQTFLVGGCASLVITLFLFSIVGSHELDFFGAFLTGVVEEIGKVVIVYWFLRRLGKLSILSGLLIGASVGAGFAAFESAGYALQPVISFFQNSGYYAAYGQQLDASAMMEAINQSIFLRGFLAPGGHVTWAAISGTALVIAAKAKGKIDTSLFTDSKFLRLFLIPVVLHGIWDSPLSSIGADIYMVPVALTVVVWVVVLILINMGLTEVSRITNR</sequence>
<keyword evidence="1" id="KW-0812">Transmembrane</keyword>
<feature type="transmembrane region" description="Helical" evidence="1">
    <location>
        <begin position="45"/>
        <end position="64"/>
    </location>
</feature>
<dbReference type="Proteomes" id="UP000825483">
    <property type="component" value="Unassembled WGS sequence"/>
</dbReference>
<keyword evidence="3" id="KW-1185">Reference proteome</keyword>
<feature type="transmembrane region" description="Helical" evidence="1">
    <location>
        <begin position="193"/>
        <end position="213"/>
    </location>
</feature>
<dbReference type="EMBL" id="BPUB01000001">
    <property type="protein sequence ID" value="GJG58411.1"/>
    <property type="molecule type" value="Genomic_DNA"/>
</dbReference>
<evidence type="ECO:0008006" key="4">
    <source>
        <dbReference type="Google" id="ProtNLM"/>
    </source>
</evidence>
<dbReference type="PANTHER" id="PTHR36844">
    <property type="entry name" value="PROTEASE PRSW"/>
    <property type="match status" value="1"/>
</dbReference>
<feature type="transmembrane region" description="Helical" evidence="1">
    <location>
        <begin position="98"/>
        <end position="117"/>
    </location>
</feature>
<proteinExistence type="predicted"/>